<dbReference type="Proteomes" id="UP001063166">
    <property type="component" value="Unassembled WGS sequence"/>
</dbReference>
<evidence type="ECO:0000313" key="3">
    <source>
        <dbReference type="Proteomes" id="UP001063166"/>
    </source>
</evidence>
<evidence type="ECO:0000313" key="2">
    <source>
        <dbReference type="EMBL" id="GLB46005.1"/>
    </source>
</evidence>
<organism evidence="2 3">
    <name type="scientific">Lyophyllum shimeji</name>
    <name type="common">Hon-shimeji</name>
    <name type="synonym">Tricholoma shimeji</name>
    <dbReference type="NCBI Taxonomy" id="47721"/>
    <lineage>
        <taxon>Eukaryota</taxon>
        <taxon>Fungi</taxon>
        <taxon>Dikarya</taxon>
        <taxon>Basidiomycota</taxon>
        <taxon>Agaricomycotina</taxon>
        <taxon>Agaricomycetes</taxon>
        <taxon>Agaricomycetidae</taxon>
        <taxon>Agaricales</taxon>
        <taxon>Tricholomatineae</taxon>
        <taxon>Lyophyllaceae</taxon>
        <taxon>Lyophyllum</taxon>
    </lineage>
</organism>
<accession>A0A9P3PZN2</accession>
<evidence type="ECO:0000256" key="1">
    <source>
        <dbReference type="SAM" id="MobiDB-lite"/>
    </source>
</evidence>
<gene>
    <name evidence="2" type="ORF">LshimejAT787_5400020</name>
</gene>
<name>A0A9P3PZN2_LYOSH</name>
<dbReference type="EMBL" id="BRPK01000054">
    <property type="protein sequence ID" value="GLB46005.1"/>
    <property type="molecule type" value="Genomic_DNA"/>
</dbReference>
<sequence>MFEDESTLPIQYQSALSLFPSIYNPLLCPFCGSFSLSNIFCDSQPCDRTSEDGPHLALFSGLCVSSPGGMKLLEVLPFDIWAFRTGTSPLVSQRNSSPSSDAAQSRFQFG</sequence>
<comment type="caution">
    <text evidence="2">The sequence shown here is derived from an EMBL/GenBank/DDBJ whole genome shotgun (WGS) entry which is preliminary data.</text>
</comment>
<protein>
    <submittedName>
        <fullName evidence="2">Uncharacterized protein</fullName>
    </submittedName>
</protein>
<proteinExistence type="predicted"/>
<dbReference type="AlphaFoldDB" id="A0A9P3PZN2"/>
<feature type="region of interest" description="Disordered" evidence="1">
    <location>
        <begin position="89"/>
        <end position="110"/>
    </location>
</feature>
<keyword evidence="3" id="KW-1185">Reference proteome</keyword>
<reference evidence="2" key="1">
    <citation type="submission" date="2022-07" db="EMBL/GenBank/DDBJ databases">
        <title>The genome of Lyophyllum shimeji provides insight into the initial evolution of ectomycorrhizal fungal genome.</title>
        <authorList>
            <person name="Kobayashi Y."/>
            <person name="Shibata T."/>
            <person name="Hirakawa H."/>
            <person name="Shigenobu S."/>
            <person name="Nishiyama T."/>
            <person name="Yamada A."/>
            <person name="Hasebe M."/>
            <person name="Kawaguchi M."/>
        </authorList>
    </citation>
    <scope>NUCLEOTIDE SEQUENCE</scope>
    <source>
        <strain evidence="2">AT787</strain>
    </source>
</reference>